<evidence type="ECO:0000256" key="5">
    <source>
        <dbReference type="SAM" id="Coils"/>
    </source>
</evidence>
<keyword evidence="2" id="KW-0663">Pyridoxal phosphate</keyword>
<comment type="catalytic activity">
    <reaction evidence="4">
        <text>N(6)-[(R)-lipoyl]-L-lysyl-[glycine-cleavage complex H protein] + glycine + H(+) = N(6)-[(R)-S(8)-aminomethyldihydrolipoyl]-L-lysyl-[glycine-cleavage complex H protein] + CO2</text>
        <dbReference type="Rhea" id="RHEA:24304"/>
        <dbReference type="Rhea" id="RHEA-COMP:10494"/>
        <dbReference type="Rhea" id="RHEA-COMP:10495"/>
        <dbReference type="ChEBI" id="CHEBI:15378"/>
        <dbReference type="ChEBI" id="CHEBI:16526"/>
        <dbReference type="ChEBI" id="CHEBI:57305"/>
        <dbReference type="ChEBI" id="CHEBI:83099"/>
        <dbReference type="ChEBI" id="CHEBI:83143"/>
        <dbReference type="EC" id="1.4.4.2"/>
    </reaction>
</comment>
<dbReference type="PANTHER" id="PTHR11773:SF1">
    <property type="entry name" value="GLYCINE DEHYDROGENASE (DECARBOXYLATING), MITOCHONDRIAL"/>
    <property type="match status" value="1"/>
</dbReference>
<sequence length="508" mass="57135">MRFIQARWQSDEKVLEPTVFELSSGSFYSFPVEEELKKYAKIPNDLRRDELNLPGLSEPEVARHFSRLAEMNYGVDSNSYWLGSCTMKYNPKLNERIAREKRMLMIHPYQPEETVQGALQIMYELSEMLSRITGLPHFTLQPAAGAHGELTGALIIRKRHEDENERRNEMIVPESAHGSNFASAAMAGFKVIRIPPDEDGCVDISALKAAVSERTAGMMITNPNTLGIFESRILEISDVIHGAGGLLYYDGANLNAIIGKVLLSKMGIDIAHLNLHKTFSAPHGSGGPGAGAVGVVDELKEYLPVPVVRKRGDGSYYLDFSLKKTIGRVRSFYGNFNVMIKAWAYLKALGSEGLPKVAEISVLNANYALFHIRKIEGIDVKYGKRRPCKHEFVVSLQGFKKYGVKALDFAKRLLDYGVHPPTIYFPHIVEEAFMMEPTESESLRDLDNYIEAMRKIAEEARENRELLLKAPHSTAIGRLDEARASRQPILSWRMYRKIMSQQGAESHE</sequence>
<dbReference type="GO" id="GO:0004375">
    <property type="term" value="F:glycine dehydrogenase (decarboxylating) activity"/>
    <property type="evidence" value="ECO:0007669"/>
    <property type="project" value="UniProtKB-EC"/>
</dbReference>
<dbReference type="EC" id="1.4.4.2" evidence="1"/>
<dbReference type="FunFam" id="3.40.640.10:FF:000224">
    <property type="entry name" value="Probable glycine dehydrogenase (decarboxylating) subunit 2"/>
    <property type="match status" value="1"/>
</dbReference>
<dbReference type="InterPro" id="IPR015424">
    <property type="entry name" value="PyrdxlP-dep_Trfase"/>
</dbReference>
<dbReference type="Pfam" id="PF21478">
    <property type="entry name" value="GcvP2_C"/>
    <property type="match status" value="1"/>
</dbReference>
<dbReference type="GO" id="GO:0019464">
    <property type="term" value="P:glycine decarboxylation via glycine cleavage system"/>
    <property type="evidence" value="ECO:0007669"/>
    <property type="project" value="TreeGrafter"/>
</dbReference>
<dbReference type="Gene3D" id="3.40.640.10">
    <property type="entry name" value="Type I PLP-dependent aspartate aminotransferase-like (Major domain)"/>
    <property type="match status" value="1"/>
</dbReference>
<proteinExistence type="predicted"/>
<evidence type="ECO:0000259" key="7">
    <source>
        <dbReference type="Pfam" id="PF21478"/>
    </source>
</evidence>
<dbReference type="PANTHER" id="PTHR11773">
    <property type="entry name" value="GLYCINE DEHYDROGENASE, DECARBOXYLATING"/>
    <property type="match status" value="1"/>
</dbReference>
<dbReference type="Pfam" id="PF00266">
    <property type="entry name" value="Aminotran_5"/>
    <property type="match status" value="1"/>
</dbReference>
<name>A0A429GTM5_9CREN</name>
<feature type="coiled-coil region" evidence="5">
    <location>
        <begin position="443"/>
        <end position="470"/>
    </location>
</feature>
<dbReference type="Gene3D" id="3.90.1150.10">
    <property type="entry name" value="Aspartate Aminotransferase, domain 1"/>
    <property type="match status" value="1"/>
</dbReference>
<reference evidence="8 9" key="1">
    <citation type="submission" date="2018-10" db="EMBL/GenBank/DDBJ databases">
        <title>Co-occurring genomic capacity for anaerobic methane metabolism and dissimilatory sulfite reduction discovered in the Korarchaeota.</title>
        <authorList>
            <person name="Mckay L.J."/>
            <person name="Dlakic M."/>
            <person name="Fields M.W."/>
            <person name="Delmont T.O."/>
            <person name="Eren A.M."/>
            <person name="Jay Z.J."/>
            <person name="Klingelsmith K.B."/>
            <person name="Rusch D.B."/>
            <person name="Inskeep W.P."/>
        </authorList>
    </citation>
    <scope>NUCLEOTIDE SEQUENCE [LARGE SCALE GENOMIC DNA]</scope>
    <source>
        <strain evidence="8 9">MDKW</strain>
    </source>
</reference>
<accession>A0A429GTM5</accession>
<dbReference type="GO" id="GO:0030170">
    <property type="term" value="F:pyridoxal phosphate binding"/>
    <property type="evidence" value="ECO:0007669"/>
    <property type="project" value="TreeGrafter"/>
</dbReference>
<dbReference type="FunFam" id="3.90.1150.10:FF:000014">
    <property type="entry name" value="Probable glycine dehydrogenase (decarboxylating) subunit 2"/>
    <property type="match status" value="1"/>
</dbReference>
<dbReference type="Proteomes" id="UP000277582">
    <property type="component" value="Unassembled WGS sequence"/>
</dbReference>
<dbReference type="EMBL" id="RCOS01000045">
    <property type="protein sequence ID" value="RSN77125.1"/>
    <property type="molecule type" value="Genomic_DNA"/>
</dbReference>
<evidence type="ECO:0000256" key="2">
    <source>
        <dbReference type="ARBA" id="ARBA00022898"/>
    </source>
</evidence>
<dbReference type="GO" id="GO:0005960">
    <property type="term" value="C:glycine cleavage complex"/>
    <property type="evidence" value="ECO:0007669"/>
    <property type="project" value="TreeGrafter"/>
</dbReference>
<evidence type="ECO:0000313" key="8">
    <source>
        <dbReference type="EMBL" id="RSN77125.1"/>
    </source>
</evidence>
<keyword evidence="3" id="KW-0560">Oxidoreductase</keyword>
<dbReference type="InterPro" id="IPR049316">
    <property type="entry name" value="GDC-P_C"/>
</dbReference>
<dbReference type="InterPro" id="IPR015422">
    <property type="entry name" value="PyrdxlP-dep_Trfase_small"/>
</dbReference>
<evidence type="ECO:0000256" key="1">
    <source>
        <dbReference type="ARBA" id="ARBA00012134"/>
    </source>
</evidence>
<dbReference type="InterPro" id="IPR020581">
    <property type="entry name" value="GDC_P"/>
</dbReference>
<dbReference type="InterPro" id="IPR000192">
    <property type="entry name" value="Aminotrans_V_dom"/>
</dbReference>
<dbReference type="InterPro" id="IPR015421">
    <property type="entry name" value="PyrdxlP-dep_Trfase_major"/>
</dbReference>
<keyword evidence="9" id="KW-1185">Reference proteome</keyword>
<comment type="caution">
    <text evidence="8">The sequence shown here is derived from an EMBL/GenBank/DDBJ whole genome shotgun (WGS) entry which is preliminary data.</text>
</comment>
<evidence type="ECO:0000313" key="9">
    <source>
        <dbReference type="Proteomes" id="UP000277582"/>
    </source>
</evidence>
<dbReference type="RefSeq" id="WP_125670585.1">
    <property type="nucleotide sequence ID" value="NZ_RCOS01000045.1"/>
</dbReference>
<dbReference type="AlphaFoldDB" id="A0A429GTM5"/>
<evidence type="ECO:0000259" key="6">
    <source>
        <dbReference type="Pfam" id="PF00266"/>
    </source>
</evidence>
<dbReference type="GO" id="GO:0005829">
    <property type="term" value="C:cytosol"/>
    <property type="evidence" value="ECO:0007669"/>
    <property type="project" value="TreeGrafter"/>
</dbReference>
<feature type="domain" description="Aminotransferase class V" evidence="6">
    <location>
        <begin position="164"/>
        <end position="286"/>
    </location>
</feature>
<dbReference type="GO" id="GO:0016594">
    <property type="term" value="F:glycine binding"/>
    <property type="evidence" value="ECO:0007669"/>
    <property type="project" value="TreeGrafter"/>
</dbReference>
<evidence type="ECO:0000256" key="3">
    <source>
        <dbReference type="ARBA" id="ARBA00023002"/>
    </source>
</evidence>
<organism evidence="8 9">
    <name type="scientific">Candidatus Methanodesulfokora washburnensis</name>
    <dbReference type="NCBI Taxonomy" id="2478471"/>
    <lineage>
        <taxon>Archaea</taxon>
        <taxon>Thermoproteota</taxon>
        <taxon>Candidatus Korarchaeia</taxon>
        <taxon>Candidatus Korarchaeia incertae sedis</taxon>
        <taxon>Candidatus Methanodesulfokora</taxon>
    </lineage>
</organism>
<dbReference type="Gene3D" id="6.20.440.10">
    <property type="match status" value="1"/>
</dbReference>
<feature type="domain" description="Glycine dehydrogenase C-terminal" evidence="7">
    <location>
        <begin position="358"/>
        <end position="463"/>
    </location>
</feature>
<keyword evidence="5" id="KW-0175">Coiled coil</keyword>
<dbReference type="NCBIfam" id="NF003346">
    <property type="entry name" value="PRK04366.1"/>
    <property type="match status" value="1"/>
</dbReference>
<gene>
    <name evidence="8" type="ORF">D6D85_03055</name>
</gene>
<protein>
    <recommendedName>
        <fullName evidence="1">glycine dehydrogenase (aminomethyl-transferring)</fullName>
        <ecNumber evidence="1">1.4.4.2</ecNumber>
    </recommendedName>
</protein>
<dbReference type="OrthoDB" id="371967at2157"/>
<evidence type="ECO:0000256" key="4">
    <source>
        <dbReference type="ARBA" id="ARBA00049026"/>
    </source>
</evidence>
<dbReference type="SUPFAM" id="SSF53383">
    <property type="entry name" value="PLP-dependent transferases"/>
    <property type="match status" value="1"/>
</dbReference>